<dbReference type="PANTHER" id="PTHR12792:SF0">
    <property type="entry name" value="SEPARIN"/>
    <property type="match status" value="1"/>
</dbReference>
<reference evidence="8 9" key="1">
    <citation type="journal article" date="2018" name="Mycol. Prog.">
        <title>Coniella lustricola, a new species from submerged detritus.</title>
        <authorList>
            <person name="Raudabaugh D.B."/>
            <person name="Iturriaga T."/>
            <person name="Carver A."/>
            <person name="Mondo S."/>
            <person name="Pangilinan J."/>
            <person name="Lipzen A."/>
            <person name="He G."/>
            <person name="Amirebrahimi M."/>
            <person name="Grigoriev I.V."/>
            <person name="Miller A.N."/>
        </authorList>
    </citation>
    <scope>NUCLEOTIDE SEQUENCE [LARGE SCALE GENOMIC DNA]</scope>
    <source>
        <strain evidence="8 9">B22-T-1</strain>
    </source>
</reference>
<dbReference type="EC" id="3.4.22.49" evidence="2"/>
<evidence type="ECO:0000256" key="3">
    <source>
        <dbReference type="ARBA" id="ARBA00022801"/>
    </source>
</evidence>
<keyword evidence="3" id="KW-0378">Hydrolase</keyword>
<feature type="compositionally biased region" description="Low complexity" evidence="6">
    <location>
        <begin position="106"/>
        <end position="118"/>
    </location>
</feature>
<keyword evidence="4" id="KW-0159">Chromosome partition</keyword>
<evidence type="ECO:0000313" key="8">
    <source>
        <dbReference type="EMBL" id="PSR75367.1"/>
    </source>
</evidence>
<dbReference type="PROSITE" id="PS50005">
    <property type="entry name" value="TPR"/>
    <property type="match status" value="1"/>
</dbReference>
<dbReference type="EMBL" id="KZ678773">
    <property type="protein sequence ID" value="PSR75367.1"/>
    <property type="molecule type" value="Genomic_DNA"/>
</dbReference>
<evidence type="ECO:0000256" key="6">
    <source>
        <dbReference type="SAM" id="MobiDB-lite"/>
    </source>
</evidence>
<dbReference type="GO" id="GO:0044732">
    <property type="term" value="C:mitotic spindle pole body"/>
    <property type="evidence" value="ECO:0007669"/>
    <property type="project" value="TreeGrafter"/>
</dbReference>
<protein>
    <recommendedName>
        <fullName evidence="2">separase</fullName>
        <ecNumber evidence="2">3.4.22.49</ecNumber>
    </recommendedName>
</protein>
<dbReference type="InterPro" id="IPR019734">
    <property type="entry name" value="TPR_rpt"/>
</dbReference>
<evidence type="ECO:0000256" key="2">
    <source>
        <dbReference type="ARBA" id="ARBA00012489"/>
    </source>
</evidence>
<feature type="domain" description="Peptidase C50" evidence="7">
    <location>
        <begin position="1962"/>
        <end position="2077"/>
    </location>
</feature>
<dbReference type="GO" id="GO:0051307">
    <property type="term" value="P:meiotic chromosome separation"/>
    <property type="evidence" value="ECO:0007669"/>
    <property type="project" value="TreeGrafter"/>
</dbReference>
<dbReference type="Pfam" id="PF03568">
    <property type="entry name" value="Separin_C"/>
    <property type="match status" value="1"/>
</dbReference>
<dbReference type="InParanoid" id="A0A2T2ZSS7"/>
<dbReference type="STRING" id="2025994.A0A2T2ZSS7"/>
<dbReference type="InterPro" id="IPR005314">
    <property type="entry name" value="Peptidase_C50"/>
</dbReference>
<feature type="repeat" description="TPR" evidence="5">
    <location>
        <begin position="423"/>
        <end position="456"/>
    </location>
</feature>
<feature type="compositionally biased region" description="Low complexity" evidence="6">
    <location>
        <begin position="1106"/>
        <end position="1142"/>
    </location>
</feature>
<evidence type="ECO:0000313" key="9">
    <source>
        <dbReference type="Proteomes" id="UP000241462"/>
    </source>
</evidence>
<dbReference type="GO" id="GO:0005737">
    <property type="term" value="C:cytoplasm"/>
    <property type="evidence" value="ECO:0007669"/>
    <property type="project" value="TreeGrafter"/>
</dbReference>
<evidence type="ECO:0000256" key="5">
    <source>
        <dbReference type="PROSITE-ProRule" id="PRU00339"/>
    </source>
</evidence>
<sequence length="2202" mass="238868">MSSANELTAEVQRAVASIETCTPATTAVLKELLLPKDTSDAKPPRTPRVPARSTAELSAKDKAMLATHVVNASLKSLGEAVRSHQTQVTVARTKSTAVGATDATTMTTTTTTTTTAMAPMKSRDPNQIPTSPDASKKNPKPSARSIPTECIPTIECSRLAFASLRHLQAGGKITLPALQLEGGMSSFIGKLLSLCLYEYAIKELRILKRRLSDILAGTPHKIARAVSNAPSLSEILDYGNVDVTSPAFDLVFMTQLQVLKIMSKANKPADIEAALPTLRSSHPSSPTNLLLRWVEGKGKQDQTTAARNLDTISQLLFVLVPGIATTDDDEALEPTRSMLPLPALEIQTLALHARLSSWKLAQKKDVDKDIMLPLSKSIAACIRRSAAPSAGLYKACQLAFNSTCEEISRQDLQCARNLRSPLASIYQSLGKLARDLGQYSEAINWLQKSIEGVDKSQDSIAKRLSTITLLLACQLRVPCAYPSLDALCKEVLEGFMGPLRGDSTELDDLLESAVMVRRSAMHIFVGNIVDDKGTKFQPSASVAESLEAFILQLPRFCLRWLGKRPADDQSNNVQRFEQRRDMLAESVPQILDSVLIVLKTSIDAKKSVWEKLDAPLVESISLLDSLAGLPCADASSQHYFKISHIYYLQHNQMYALEPKPVKNGTIFPYALKALKRSIDCIKDRSKRERDKGHWLYKVERINQMYKAAGKPDHALTALQTVRDGLIGDGVLTTVAEALRAAPPRKVWAMASEVQSLAWAINAVARMKPVWEDWTAGLDELERVAALEYSFGYALSTANTYVGLADPLVANLLEMCRADRFPVRRLRILLQLLIANIGNAACVEEIQEQVEKAAWINEDMILAEDAGLRHTIPCIKALAASIIALSRAKPDHQQLAASIAAWRSIIDSVQDPADLAQRFDDIPALLEHLQSVADFARLSNHNALMSDALQLAADLMSRSSAATDPTLALQVSAALALQLTNAGQSTKAATVLEQAVQYAQASASVTEEEVVRFLLSYAEYFIEIGAVERAEELVYQAKTAGSNIQASSRSKTHKVTMAHVSLLYSAVALGRGDAPCALTHARNATRILFQEWARLEQTIRSKENKYAAAGGNSNTNGSSSNNSTAAASTCSITTGDTTMMDATTDNKDAKKPEPPKPTMSGPEAWKLAYPVIMGLLCLSNIYAHLGIYQETLYYAEQAQLIAQTADSAAYLAECESWLALIAARANKLDDALSSAGKVEARLDRAEYSARLVSLYCRLSVIYREAQDFEREKGMLDAAETMVDRMAGGVVAKKIAATSRKAQAQSGKGRGAKAAAEKTFASAAVTAPVRMQTEHEDAHLAAIKAAVLVEKASSMVHQKDWAGALELLQEARPSTKLVPSLLGELLAAARSLLGQSVEEMAQDAVCSVIQESPLSFPSVGTTTSDKRDRFSMITASPGQALLMSPNANRDVTATTTQSYLQDLRQARDYLLEAHALASTMGDGKQVHDILCTLQNVVILLSAASSSSASSSSSSTSRSKAAILGHPGYATCSVEMARNLTWRREMKALHAEKNSGKGGMEWPEELRPLETRRISLSPIVEITQFQREYIDIIPPEWSVISMSLSDNKRDLCVSKLQAGQSPFVIRLPLVEKASGSSSGSKQDAVMGGAAAAAAAADEDGDDEAKLSFDQGHKALLDFIQRANATCHDQRDFSVKGAKTAWWNERTALDVELKDLMEKIESCWFGGFKGIFSPHQHQHQHQRQDGGSRYLELVEKFRAMLEAILDKHLPSRRQVARGKKTVGCGAAAPSAAGPPLPKIKLDTRILDLFIGLGDGRGHDAGSGTESGGTTTAAAHLYEPLSDLLYFVVDILQFNGERNAYDEIDFDAMIVETADALHAYHVEIKEGTVATDADKDKSSSQRNRQHTILILDKVLHTFPWESMPVLQPVAVSRVPSLACLKRLLMEQQASTLVGNKDGSKRGHHVSIRNGTYILNPGNDLKTTQDFFAGPLESSLLGSTWSTATASTSSTAQPSSWKRIQGKAPSEADFESALTTSDMVLYMGHGGGSQYIRTRTVRRLEKCRATTLLMGCSSASLNDVGGFEVYGLVWSYMLAGCPAVVGTLWDVTDKDIDLFTGKLYEEWGVVGRGVFEKRAVEAAAAAAKVVAAGGKKDEKKDDEKGAAKRTRSVSRKRTAIARAKNGGVCKFKYLNAGAVCVYGIPVYIERGD</sequence>
<dbReference type="PROSITE" id="PS51700">
    <property type="entry name" value="SEPARIN"/>
    <property type="match status" value="1"/>
</dbReference>
<dbReference type="GO" id="GO:0005634">
    <property type="term" value="C:nucleus"/>
    <property type="evidence" value="ECO:0007669"/>
    <property type="project" value="InterPro"/>
</dbReference>
<dbReference type="GO" id="GO:0006508">
    <property type="term" value="P:proteolysis"/>
    <property type="evidence" value="ECO:0007669"/>
    <property type="project" value="InterPro"/>
</dbReference>
<dbReference type="GO" id="GO:0072686">
    <property type="term" value="C:mitotic spindle"/>
    <property type="evidence" value="ECO:0007669"/>
    <property type="project" value="TreeGrafter"/>
</dbReference>
<dbReference type="OrthoDB" id="10255632at2759"/>
<feature type="compositionally biased region" description="Basic and acidic residues" evidence="6">
    <location>
        <begin position="1143"/>
        <end position="1153"/>
    </location>
</feature>
<keyword evidence="5" id="KW-0802">TPR repeat</keyword>
<feature type="region of interest" description="Disordered" evidence="6">
    <location>
        <begin position="1106"/>
        <end position="1160"/>
    </location>
</feature>
<keyword evidence="9" id="KW-1185">Reference proteome</keyword>
<proteinExistence type="predicted"/>
<dbReference type="InterPro" id="IPR030397">
    <property type="entry name" value="SEPARIN_core_dom"/>
</dbReference>
<gene>
    <name evidence="8" type="ORF">BD289DRAFT_470220</name>
</gene>
<evidence type="ECO:0000256" key="4">
    <source>
        <dbReference type="ARBA" id="ARBA00022829"/>
    </source>
</evidence>
<name>A0A2T2ZSS7_9PEZI</name>
<dbReference type="Proteomes" id="UP000241462">
    <property type="component" value="Unassembled WGS sequence"/>
</dbReference>
<evidence type="ECO:0000259" key="7">
    <source>
        <dbReference type="PROSITE" id="PS51700"/>
    </source>
</evidence>
<evidence type="ECO:0000256" key="1">
    <source>
        <dbReference type="ARBA" id="ARBA00000451"/>
    </source>
</evidence>
<accession>A0A2T2ZSS7</accession>
<organism evidence="8 9">
    <name type="scientific">Coniella lustricola</name>
    <dbReference type="NCBI Taxonomy" id="2025994"/>
    <lineage>
        <taxon>Eukaryota</taxon>
        <taxon>Fungi</taxon>
        <taxon>Dikarya</taxon>
        <taxon>Ascomycota</taxon>
        <taxon>Pezizomycotina</taxon>
        <taxon>Sordariomycetes</taxon>
        <taxon>Sordariomycetidae</taxon>
        <taxon>Diaporthales</taxon>
        <taxon>Schizoparmaceae</taxon>
        <taxon>Coniella</taxon>
    </lineage>
</organism>
<dbReference type="GO" id="GO:0004197">
    <property type="term" value="F:cysteine-type endopeptidase activity"/>
    <property type="evidence" value="ECO:0007669"/>
    <property type="project" value="InterPro"/>
</dbReference>
<comment type="catalytic activity">
    <reaction evidence="1">
        <text>All bonds known to be hydrolyzed by this endopeptidase have arginine in P1 and an acidic residue in P4. P6 is often occupied by an acidic residue or by a hydroxy-amino-acid residue, the phosphorylation of which enhances cleavage.</text>
        <dbReference type="EC" id="3.4.22.49"/>
    </reaction>
</comment>
<dbReference type="PANTHER" id="PTHR12792">
    <property type="entry name" value="EXTRA SPINDLE POLES 1-RELATED"/>
    <property type="match status" value="1"/>
</dbReference>
<feature type="region of interest" description="Disordered" evidence="6">
    <location>
        <begin position="106"/>
        <end position="146"/>
    </location>
</feature>